<dbReference type="Gene3D" id="3.30.460.40">
    <property type="match status" value="1"/>
</dbReference>
<proteinExistence type="predicted"/>
<reference evidence="2 3" key="1">
    <citation type="submission" date="2022-01" db="EMBL/GenBank/DDBJ databases">
        <title>Draft Genome Sequences of Seven Type Strains of the Genus Streptomyces.</title>
        <authorList>
            <person name="Aziz S."/>
            <person name="Coretto E."/>
            <person name="Chronakova A."/>
            <person name="Sproer C."/>
            <person name="Huber K."/>
            <person name="Nouioui I."/>
            <person name="Gross H."/>
        </authorList>
    </citation>
    <scope>NUCLEOTIDE SEQUENCE [LARGE SCALE GENOMIC DNA]</scope>
    <source>
        <strain evidence="2 3">DSM 41685</strain>
    </source>
</reference>
<accession>A0ABS9JNB6</accession>
<organism evidence="2 3">
    <name type="scientific">Streptomyces tricolor</name>
    <dbReference type="NCBI Taxonomy" id="68277"/>
    <lineage>
        <taxon>Bacteria</taxon>
        <taxon>Bacillati</taxon>
        <taxon>Actinomycetota</taxon>
        <taxon>Actinomycetes</taxon>
        <taxon>Kitasatosporales</taxon>
        <taxon>Streptomycetaceae</taxon>
        <taxon>Streptomyces</taxon>
        <taxon>Streptomyces violaceoruber group</taxon>
    </lineage>
</organism>
<evidence type="ECO:0008006" key="4">
    <source>
        <dbReference type="Google" id="ProtNLM"/>
    </source>
</evidence>
<dbReference type="Pfam" id="PF10706">
    <property type="entry name" value="Aminoglyc_resit"/>
    <property type="match status" value="1"/>
</dbReference>
<feature type="compositionally biased region" description="Basic residues" evidence="1">
    <location>
        <begin position="1"/>
        <end position="12"/>
    </location>
</feature>
<evidence type="ECO:0000313" key="3">
    <source>
        <dbReference type="Proteomes" id="UP001299012"/>
    </source>
</evidence>
<dbReference type="Proteomes" id="UP001299012">
    <property type="component" value="Unassembled WGS sequence"/>
</dbReference>
<dbReference type="InterPro" id="IPR019646">
    <property type="entry name" value="Aminoglyc_AdlTrfase"/>
</dbReference>
<comment type="caution">
    <text evidence="2">The sequence shown here is derived from an EMBL/GenBank/DDBJ whole genome shotgun (WGS) entry which is preliminary data.</text>
</comment>
<dbReference type="RefSeq" id="WP_237482114.1">
    <property type="nucleotide sequence ID" value="NZ_JAKKZF010000135.1"/>
</dbReference>
<protein>
    <recommendedName>
        <fullName evidence="4">Poly A polymerase head domain-containing protein</fullName>
    </recommendedName>
</protein>
<name>A0ABS9JNB6_9ACTN</name>
<evidence type="ECO:0000256" key="1">
    <source>
        <dbReference type="SAM" id="MobiDB-lite"/>
    </source>
</evidence>
<evidence type="ECO:0000313" key="2">
    <source>
        <dbReference type="EMBL" id="MCG0067041.1"/>
    </source>
</evidence>
<feature type="compositionally biased region" description="Low complexity" evidence="1">
    <location>
        <begin position="26"/>
        <end position="39"/>
    </location>
</feature>
<keyword evidence="3" id="KW-1185">Reference proteome</keyword>
<feature type="region of interest" description="Disordered" evidence="1">
    <location>
        <begin position="1"/>
        <end position="42"/>
    </location>
</feature>
<gene>
    <name evidence="2" type="ORF">L0F81_27890</name>
</gene>
<sequence length="113" mass="12609">MRAWRRRSRRTPGRSTWRRCSNERWSGSSTPSTPSAAPGEPVAAQRRLGLIADVLSATRASGVPLRLRGGWARDFFLGEATREHEGIDWFAWAAPSRSTRVKPLSGPCFRKSS</sequence>
<dbReference type="EMBL" id="JAKKZF010000135">
    <property type="protein sequence ID" value="MCG0067041.1"/>
    <property type="molecule type" value="Genomic_DNA"/>
</dbReference>